<dbReference type="InterPro" id="IPR052042">
    <property type="entry name" value="Tail_sheath_structural"/>
</dbReference>
<name>A0ABP9AUV1_9GAMM</name>
<evidence type="ECO:0000259" key="2">
    <source>
        <dbReference type="Pfam" id="PF17482"/>
    </source>
</evidence>
<comment type="caution">
    <text evidence="3">The sequence shown here is derived from an EMBL/GenBank/DDBJ whole genome shotgun (WGS) entry which is preliminary data.</text>
</comment>
<comment type="similarity">
    <text evidence="1">Belongs to the myoviridae tail sheath protein family.</text>
</comment>
<sequence>MNATIAPTGIRSRIDGSLPGGIVAVATAIPAFIGYTAQATLDGTDCTCVPVKIGSMAEFDAIFTGPPGTRPQAPRYRVTVLPSPPADGDDDAETVGFVSCRIAPDPATVYWLRDSVRMFFENGGTEARIVSAGPFGAASGHAAPPGAAFVDALVNPNVRLADLQAALAALKTSSDVTLYVVPEATLLPDADALALTQSLLAQSAALGTCLTLLDVKGGLRPDPQAWPQDIAAFRRSTGDIGLDFGAAYYPFLITALRSGTLDYTDFDGGDARALLPVLNPDAMPNPAAAQLLQAIAAGTAPDVAKNHQALLIASPAYAALIAIVERKAGTLPPSGAVAGIFARVDADAGVWTAPANVVPAMVADLTLRLSDQDQAGLNVDAVSGKSIDAFRLFAGRGVVLWGARTLDGNSQDWRYVPVRRTAVMVEQSIRAWLRSLVFAANDANTWAYAQSAIEQFLTGLWQAGGLQGTKPSEAFAVQVGLGTTMTADDLLDGVLRITVLLAITRPAEFIVIGIEQPLAIG</sequence>
<evidence type="ECO:0000256" key="1">
    <source>
        <dbReference type="ARBA" id="ARBA00008005"/>
    </source>
</evidence>
<evidence type="ECO:0000313" key="4">
    <source>
        <dbReference type="Proteomes" id="UP001499959"/>
    </source>
</evidence>
<proteinExistence type="inferred from homology"/>
<keyword evidence="4" id="KW-1185">Reference proteome</keyword>
<dbReference type="Pfam" id="PF17482">
    <property type="entry name" value="Phage_sheath_1C"/>
    <property type="match status" value="1"/>
</dbReference>
<accession>A0ABP9AUV1</accession>
<organism evidence="3 4">
    <name type="scientific">Lysobacter hankyongensis</name>
    <dbReference type="NCBI Taxonomy" id="1176535"/>
    <lineage>
        <taxon>Bacteria</taxon>
        <taxon>Pseudomonadati</taxon>
        <taxon>Pseudomonadota</taxon>
        <taxon>Gammaproteobacteria</taxon>
        <taxon>Lysobacterales</taxon>
        <taxon>Lysobacteraceae</taxon>
        <taxon>Lysobacter</taxon>
    </lineage>
</organism>
<reference evidence="4" key="1">
    <citation type="journal article" date="2019" name="Int. J. Syst. Evol. Microbiol.">
        <title>The Global Catalogue of Microorganisms (GCM) 10K type strain sequencing project: providing services to taxonomists for standard genome sequencing and annotation.</title>
        <authorList>
            <consortium name="The Broad Institute Genomics Platform"/>
            <consortium name="The Broad Institute Genome Sequencing Center for Infectious Disease"/>
            <person name="Wu L."/>
            <person name="Ma J."/>
        </authorList>
    </citation>
    <scope>NUCLEOTIDE SEQUENCE [LARGE SCALE GENOMIC DNA]</scope>
    <source>
        <strain evidence="4">JCM 18204</strain>
    </source>
</reference>
<dbReference type="RefSeq" id="WP_345302085.1">
    <property type="nucleotide sequence ID" value="NZ_BAABJE010000002.1"/>
</dbReference>
<dbReference type="PANTHER" id="PTHR35861:SF1">
    <property type="entry name" value="PHAGE TAIL SHEATH PROTEIN"/>
    <property type="match status" value="1"/>
</dbReference>
<protein>
    <recommendedName>
        <fullName evidence="2">Tail sheath protein C-terminal domain-containing protein</fullName>
    </recommendedName>
</protein>
<dbReference type="Proteomes" id="UP001499959">
    <property type="component" value="Unassembled WGS sequence"/>
</dbReference>
<gene>
    <name evidence="3" type="ORF">GCM10023307_08770</name>
</gene>
<dbReference type="InterPro" id="IPR020287">
    <property type="entry name" value="Tail_sheath_C"/>
</dbReference>
<evidence type="ECO:0000313" key="3">
    <source>
        <dbReference type="EMBL" id="GAA4786268.1"/>
    </source>
</evidence>
<feature type="domain" description="Tail sheath protein C-terminal" evidence="2">
    <location>
        <begin position="410"/>
        <end position="512"/>
    </location>
</feature>
<dbReference type="Gene3D" id="3.40.50.11780">
    <property type="match status" value="1"/>
</dbReference>
<dbReference type="EMBL" id="BAABJE010000002">
    <property type="protein sequence ID" value="GAA4786268.1"/>
    <property type="molecule type" value="Genomic_DNA"/>
</dbReference>
<dbReference type="PANTHER" id="PTHR35861">
    <property type="match status" value="1"/>
</dbReference>